<gene>
    <name evidence="2" type="ORF">SK128_019712</name>
</gene>
<reference evidence="2 3" key="1">
    <citation type="submission" date="2023-11" db="EMBL/GenBank/DDBJ databases">
        <title>Halocaridina rubra genome assembly.</title>
        <authorList>
            <person name="Smith C."/>
        </authorList>
    </citation>
    <scope>NUCLEOTIDE SEQUENCE [LARGE SCALE GENOMIC DNA]</scope>
    <source>
        <strain evidence="2">EP-1</strain>
        <tissue evidence="2">Whole</tissue>
    </source>
</reference>
<keyword evidence="3" id="KW-1185">Reference proteome</keyword>
<dbReference type="AlphaFoldDB" id="A0AAN8WSI6"/>
<dbReference type="Proteomes" id="UP001381693">
    <property type="component" value="Unassembled WGS sequence"/>
</dbReference>
<evidence type="ECO:0000313" key="2">
    <source>
        <dbReference type="EMBL" id="KAK7071536.1"/>
    </source>
</evidence>
<dbReference type="EMBL" id="JAXCGZ010014335">
    <property type="protein sequence ID" value="KAK7071536.1"/>
    <property type="molecule type" value="Genomic_DNA"/>
</dbReference>
<protein>
    <submittedName>
        <fullName evidence="2">Uncharacterized protein</fullName>
    </submittedName>
</protein>
<proteinExistence type="predicted"/>
<evidence type="ECO:0000313" key="3">
    <source>
        <dbReference type="Proteomes" id="UP001381693"/>
    </source>
</evidence>
<name>A0AAN8WSI6_HALRR</name>
<sequence length="62" mass="7156">MITRKVLKELIRHVKKELLKELQGGREGGGEEDEEEEEEEEKKKRIISTVSIEGTIMTSSDR</sequence>
<evidence type="ECO:0000256" key="1">
    <source>
        <dbReference type="SAM" id="MobiDB-lite"/>
    </source>
</evidence>
<comment type="caution">
    <text evidence="2">The sequence shown here is derived from an EMBL/GenBank/DDBJ whole genome shotgun (WGS) entry which is preliminary data.</text>
</comment>
<accession>A0AAN8WSI6</accession>
<feature type="non-terminal residue" evidence="2">
    <location>
        <position position="62"/>
    </location>
</feature>
<feature type="compositionally biased region" description="Acidic residues" evidence="1">
    <location>
        <begin position="30"/>
        <end position="40"/>
    </location>
</feature>
<feature type="region of interest" description="Disordered" evidence="1">
    <location>
        <begin position="21"/>
        <end position="45"/>
    </location>
</feature>
<organism evidence="2 3">
    <name type="scientific">Halocaridina rubra</name>
    <name type="common">Hawaiian red shrimp</name>
    <dbReference type="NCBI Taxonomy" id="373956"/>
    <lineage>
        <taxon>Eukaryota</taxon>
        <taxon>Metazoa</taxon>
        <taxon>Ecdysozoa</taxon>
        <taxon>Arthropoda</taxon>
        <taxon>Crustacea</taxon>
        <taxon>Multicrustacea</taxon>
        <taxon>Malacostraca</taxon>
        <taxon>Eumalacostraca</taxon>
        <taxon>Eucarida</taxon>
        <taxon>Decapoda</taxon>
        <taxon>Pleocyemata</taxon>
        <taxon>Caridea</taxon>
        <taxon>Atyoidea</taxon>
        <taxon>Atyidae</taxon>
        <taxon>Halocaridina</taxon>
    </lineage>
</organism>